<keyword evidence="2" id="KW-1185">Reference proteome</keyword>
<proteinExistence type="predicted"/>
<organism evidence="1 2">
    <name type="scientific">Kaistella flava</name>
    <name type="common">ex Peng et al. 2021</name>
    <dbReference type="NCBI Taxonomy" id="2038776"/>
    <lineage>
        <taxon>Bacteria</taxon>
        <taxon>Pseudomonadati</taxon>
        <taxon>Bacteroidota</taxon>
        <taxon>Flavobacteriia</taxon>
        <taxon>Flavobacteriales</taxon>
        <taxon>Weeksellaceae</taxon>
        <taxon>Chryseobacterium group</taxon>
        <taxon>Kaistella</taxon>
    </lineage>
</organism>
<dbReference type="KEGG" id="kfa:Q73A0000_05140"/>
<gene>
    <name evidence="1" type="ORF">Q73A0000_05140</name>
</gene>
<accession>A0A7M2Y849</accession>
<evidence type="ECO:0000313" key="1">
    <source>
        <dbReference type="EMBL" id="QOW09795.1"/>
    </source>
</evidence>
<name>A0A7M2Y849_9FLAO</name>
<dbReference type="EMBL" id="CP040442">
    <property type="protein sequence ID" value="QOW09795.1"/>
    <property type="molecule type" value="Genomic_DNA"/>
</dbReference>
<evidence type="ECO:0000313" key="2">
    <source>
        <dbReference type="Proteomes" id="UP000594195"/>
    </source>
</evidence>
<reference evidence="1 2" key="1">
    <citation type="submission" date="2019-05" db="EMBL/GenBank/DDBJ databases">
        <title>Chryseobacterium sp. isolated from King George Island, maritime Antarctica.</title>
        <authorList>
            <person name="Peng X."/>
        </authorList>
    </citation>
    <scope>NUCLEOTIDE SEQUENCE [LARGE SCALE GENOMIC DNA]</scope>
    <source>
        <strain evidence="1 2">7-3A</strain>
    </source>
</reference>
<dbReference type="Proteomes" id="UP000594195">
    <property type="component" value="Chromosome"/>
</dbReference>
<dbReference type="RefSeq" id="WP_193813011.1">
    <property type="nucleotide sequence ID" value="NZ_CP040442.1"/>
</dbReference>
<sequence>MCVIYQFSREENNIIFNIENYIEHHFYGEIIFPFPNIKFYYFTEEHYFLPYNIEEHVKEYVGNLISILEDIAINIEYIKEISAKFCQYNKHSEDGKNNIRRIVIDPFIENTINKFPFQNVGLTFKQSLAEAIFKVLIKNPYYSIRNKEIQHEDIFEDILSEYKYIINLDGEENWSIYPKLHERFFEEMGEDCKLLKMLQTNHKNTRIPDEYLEQSGIDEYLNKEDGKLPLFIGTQFGISPKIIPELIKRMEGQKVVFLNKSQLSGYEHSMDLKLIKNGEFKTLKKITREQIENINYEL</sequence>
<dbReference type="AlphaFoldDB" id="A0A7M2Y849"/>
<protein>
    <submittedName>
        <fullName evidence="1">Uncharacterized protein</fullName>
    </submittedName>
</protein>